<gene>
    <name evidence="1" type="ORF">PaG_00385</name>
</gene>
<dbReference type="AlphaFoldDB" id="W3VVU2"/>
<dbReference type="EMBL" id="AWNI01000003">
    <property type="protein sequence ID" value="ETS64947.1"/>
    <property type="molecule type" value="Genomic_DNA"/>
</dbReference>
<protein>
    <submittedName>
        <fullName evidence="1">Uncharacterized protein</fullName>
    </submittedName>
</protein>
<organism evidence="1 2">
    <name type="scientific">Moesziomyces aphidis</name>
    <name type="common">Pseudozyma aphidis</name>
    <dbReference type="NCBI Taxonomy" id="84754"/>
    <lineage>
        <taxon>Eukaryota</taxon>
        <taxon>Fungi</taxon>
        <taxon>Dikarya</taxon>
        <taxon>Basidiomycota</taxon>
        <taxon>Ustilaginomycotina</taxon>
        <taxon>Ustilaginomycetes</taxon>
        <taxon>Ustilaginales</taxon>
        <taxon>Ustilaginaceae</taxon>
        <taxon>Moesziomyces</taxon>
    </lineage>
</organism>
<evidence type="ECO:0000313" key="1">
    <source>
        <dbReference type="EMBL" id="ETS64947.1"/>
    </source>
</evidence>
<evidence type="ECO:0000313" key="2">
    <source>
        <dbReference type="Proteomes" id="UP000019462"/>
    </source>
</evidence>
<comment type="caution">
    <text evidence="1">The sequence shown here is derived from an EMBL/GenBank/DDBJ whole genome shotgun (WGS) entry which is preliminary data.</text>
</comment>
<reference evidence="1 2" key="1">
    <citation type="journal article" date="2014" name="Genome Announc.">
        <title>Genome sequence of the basidiomycetous fungus Pseudozyma aphidis DSM70725, an efficient producer of biosurfactant mannosylerythritol lipids.</title>
        <authorList>
            <person name="Lorenz S."/>
            <person name="Guenther M."/>
            <person name="Grumaz C."/>
            <person name="Rupp S."/>
            <person name="Zibek S."/>
            <person name="Sohn K."/>
        </authorList>
    </citation>
    <scope>NUCLEOTIDE SEQUENCE [LARGE SCALE GENOMIC DNA]</scope>
    <source>
        <strain evidence="2">ATCC 32657 / CBS 517.83 / DSM 70725 / JCM 10318 / NBRC 10182 / NRRL Y-7954 / St-0401</strain>
    </source>
</reference>
<dbReference type="Proteomes" id="UP000019462">
    <property type="component" value="Unassembled WGS sequence"/>
</dbReference>
<accession>W3VVU2</accession>
<proteinExistence type="predicted"/>
<dbReference type="HOGENOM" id="CLU_2347604_0_0_1"/>
<keyword evidence="2" id="KW-1185">Reference proteome</keyword>
<sequence length="97" mass="10127">MLLKPLFAISTCSSSSVDATTTIICHPSIAHFGVSDIDVDTSARVHSHSALVHPWPALLRFFSSATARTSSRKSVGTTGLPYIALHRPAAAPAASIA</sequence>
<name>W3VVU2_MOEAP</name>